<dbReference type="PANTHER" id="PTHR31001">
    <property type="entry name" value="UNCHARACTERIZED TRANSCRIPTIONAL REGULATORY PROTEIN"/>
    <property type="match status" value="1"/>
</dbReference>
<comment type="subcellular location">
    <subcellularLocation>
        <location evidence="1">Nucleus</location>
    </subcellularLocation>
</comment>
<dbReference type="PANTHER" id="PTHR31001:SF40">
    <property type="entry name" value="ZN(II)2CYS6 TRANSCRIPTION FACTOR (EUROFUNG)"/>
    <property type="match status" value="1"/>
</dbReference>
<keyword evidence="7" id="KW-1185">Reference proteome</keyword>
<feature type="region of interest" description="Disordered" evidence="4">
    <location>
        <begin position="54"/>
        <end position="73"/>
    </location>
</feature>
<keyword evidence="3" id="KW-0539">Nucleus</keyword>
<dbReference type="GO" id="GO:0008270">
    <property type="term" value="F:zinc ion binding"/>
    <property type="evidence" value="ECO:0007669"/>
    <property type="project" value="InterPro"/>
</dbReference>
<organism evidence="6 7">
    <name type="scientific">Coleophoma crateriformis</name>
    <dbReference type="NCBI Taxonomy" id="565419"/>
    <lineage>
        <taxon>Eukaryota</taxon>
        <taxon>Fungi</taxon>
        <taxon>Dikarya</taxon>
        <taxon>Ascomycota</taxon>
        <taxon>Pezizomycotina</taxon>
        <taxon>Leotiomycetes</taxon>
        <taxon>Helotiales</taxon>
        <taxon>Dermateaceae</taxon>
        <taxon>Coleophoma</taxon>
    </lineage>
</organism>
<dbReference type="GO" id="GO:0005634">
    <property type="term" value="C:nucleus"/>
    <property type="evidence" value="ECO:0007669"/>
    <property type="project" value="UniProtKB-SubCell"/>
</dbReference>
<dbReference type="GO" id="GO:0000981">
    <property type="term" value="F:DNA-binding transcription factor activity, RNA polymerase II-specific"/>
    <property type="evidence" value="ECO:0007669"/>
    <property type="project" value="InterPro"/>
</dbReference>
<dbReference type="PROSITE" id="PS00463">
    <property type="entry name" value="ZN2_CY6_FUNGAL_1"/>
    <property type="match status" value="1"/>
</dbReference>
<proteinExistence type="predicted"/>
<dbReference type="CDD" id="cd12148">
    <property type="entry name" value="fungal_TF_MHR"/>
    <property type="match status" value="1"/>
</dbReference>
<dbReference type="EMBL" id="PDLN01000010">
    <property type="protein sequence ID" value="RDW74152.1"/>
    <property type="molecule type" value="Genomic_DNA"/>
</dbReference>
<dbReference type="OrthoDB" id="4898680at2759"/>
<dbReference type="InterPro" id="IPR007219">
    <property type="entry name" value="XnlR_reg_dom"/>
</dbReference>
<evidence type="ECO:0000259" key="5">
    <source>
        <dbReference type="PROSITE" id="PS50048"/>
    </source>
</evidence>
<evidence type="ECO:0000256" key="4">
    <source>
        <dbReference type="SAM" id="MobiDB-lite"/>
    </source>
</evidence>
<sequence>MPSEARKRRNGQLQACESCRKAKVRCDHGDPICGRCVRRNLSCTYHPAPLTRPRGAKVIPSPPSSIPTATRSPTISFVSPVTPASETPTRTKSLFHKPPSAYGATRFSAIFSENQASFEPALLDVTEDEGSSTVPKVIKTGDRSAALMELAIDTLLNFPTLRVTEILTAGSPYVIDSWVSPTMIQNCLSQIWTQYGALLGGRRSRNSVAQMAIDIMRNTKSSIRTDNEDSDWQNWFGGPRLRWEMIGVVFTWAGFVIKHSQEWDPLFKLEEMKGMNRKSAAEVMNQCASNCLDLCDTDDAEVNDILVVLMKNRWKLQSIIVSDECDRLRIGTGMVVGAFITAGLHRLPHFTKITANSQYRTCLAASLYYLDKCESLFTGRPPLFSRDFCHCPLPLDLSEDDIFNGPDNLARAVAKLDANGWNTDGKIHPTTWLRALCLQLPIREGIVYFSLGVNVQFTKVDIDNLTTQLNDIVDSYPAHLQFATRSQNLSKTRDPCSSSAREFYIKSRLQLDVLQCHFLLQRLSVSRGFVSGQKLLDIAVQMMNVVLSLWLNRDELIHFSFAFDWVVVCYGIPCAGVLCVELLKTAKAHSASERPPLSFSKSDVIQSLTIFIAYLNWIRPSDGNAELCWRLKKVVKRIVDSVLDGTAESAAMPENVPPPPPSPPPPKEANEETTEVDFLSDLDPQLLGLDDLDWLNTIDWTQGDWLDMNQQSSL</sequence>
<name>A0A3D8RJD3_9HELO</name>
<feature type="compositionally biased region" description="Pro residues" evidence="4">
    <location>
        <begin position="655"/>
        <end position="667"/>
    </location>
</feature>
<dbReference type="InterPro" id="IPR050613">
    <property type="entry name" value="Sec_Metabolite_Reg"/>
</dbReference>
<keyword evidence="2" id="KW-0479">Metal-binding</keyword>
<dbReference type="CDD" id="cd00067">
    <property type="entry name" value="GAL4"/>
    <property type="match status" value="1"/>
</dbReference>
<comment type="caution">
    <text evidence="6">The sequence shown here is derived from an EMBL/GenBank/DDBJ whole genome shotgun (WGS) entry which is preliminary data.</text>
</comment>
<dbReference type="SMART" id="SM00066">
    <property type="entry name" value="GAL4"/>
    <property type="match status" value="1"/>
</dbReference>
<accession>A0A3D8RJD3</accession>
<dbReference type="GO" id="GO:0006351">
    <property type="term" value="P:DNA-templated transcription"/>
    <property type="evidence" value="ECO:0007669"/>
    <property type="project" value="InterPro"/>
</dbReference>
<feature type="region of interest" description="Disordered" evidence="4">
    <location>
        <begin position="649"/>
        <end position="675"/>
    </location>
</feature>
<dbReference type="SUPFAM" id="SSF57701">
    <property type="entry name" value="Zn2/Cys6 DNA-binding domain"/>
    <property type="match status" value="1"/>
</dbReference>
<gene>
    <name evidence="6" type="ORF">BP5796_07594</name>
</gene>
<feature type="domain" description="Zn(2)-C6 fungal-type" evidence="5">
    <location>
        <begin position="15"/>
        <end position="45"/>
    </location>
</feature>
<evidence type="ECO:0000313" key="6">
    <source>
        <dbReference type="EMBL" id="RDW74152.1"/>
    </source>
</evidence>
<dbReference type="InterPro" id="IPR036864">
    <property type="entry name" value="Zn2-C6_fun-type_DNA-bd_sf"/>
</dbReference>
<evidence type="ECO:0000313" key="7">
    <source>
        <dbReference type="Proteomes" id="UP000256328"/>
    </source>
</evidence>
<evidence type="ECO:0000256" key="1">
    <source>
        <dbReference type="ARBA" id="ARBA00004123"/>
    </source>
</evidence>
<dbReference type="PROSITE" id="PS50048">
    <property type="entry name" value="ZN2_CY6_FUNGAL_2"/>
    <property type="match status" value="1"/>
</dbReference>
<dbReference type="GO" id="GO:0003677">
    <property type="term" value="F:DNA binding"/>
    <property type="evidence" value="ECO:0007669"/>
    <property type="project" value="InterPro"/>
</dbReference>
<dbReference type="Proteomes" id="UP000256328">
    <property type="component" value="Unassembled WGS sequence"/>
</dbReference>
<evidence type="ECO:0000256" key="3">
    <source>
        <dbReference type="ARBA" id="ARBA00023242"/>
    </source>
</evidence>
<reference evidence="6 7" key="1">
    <citation type="journal article" date="2018" name="IMA Fungus">
        <title>IMA Genome-F 9: Draft genome sequence of Annulohypoxylon stygium, Aspergillus mulundensis, Berkeleyomyces basicola (syn. Thielaviopsis basicola), Ceratocystis smalleyi, two Cercospora beticola strains, Coleophoma cylindrospora, Fusarium fracticaudum, Phialophora cf. hyalina, and Morchella septimelata.</title>
        <authorList>
            <person name="Wingfield B.D."/>
            <person name="Bills G.F."/>
            <person name="Dong Y."/>
            <person name="Huang W."/>
            <person name="Nel W.J."/>
            <person name="Swalarsk-Parry B.S."/>
            <person name="Vaghefi N."/>
            <person name="Wilken P.M."/>
            <person name="An Z."/>
            <person name="de Beer Z.W."/>
            <person name="De Vos L."/>
            <person name="Chen L."/>
            <person name="Duong T.A."/>
            <person name="Gao Y."/>
            <person name="Hammerbacher A."/>
            <person name="Kikkert J.R."/>
            <person name="Li Y."/>
            <person name="Li H."/>
            <person name="Li K."/>
            <person name="Li Q."/>
            <person name="Liu X."/>
            <person name="Ma X."/>
            <person name="Naidoo K."/>
            <person name="Pethybridge S.J."/>
            <person name="Sun J."/>
            <person name="Steenkamp E.T."/>
            <person name="van der Nest M.A."/>
            <person name="van Wyk S."/>
            <person name="Wingfield M.J."/>
            <person name="Xiong C."/>
            <person name="Yue Q."/>
            <person name="Zhang X."/>
        </authorList>
    </citation>
    <scope>NUCLEOTIDE SEQUENCE [LARGE SCALE GENOMIC DNA]</scope>
    <source>
        <strain evidence="6 7">BP5796</strain>
    </source>
</reference>
<dbReference type="Gene3D" id="4.10.240.10">
    <property type="entry name" value="Zn(2)-C6 fungal-type DNA-binding domain"/>
    <property type="match status" value="1"/>
</dbReference>
<dbReference type="InterPro" id="IPR001138">
    <property type="entry name" value="Zn2Cys6_DnaBD"/>
</dbReference>
<dbReference type="AlphaFoldDB" id="A0A3D8RJD3"/>
<protein>
    <recommendedName>
        <fullName evidence="5">Zn(2)-C6 fungal-type domain-containing protein</fullName>
    </recommendedName>
</protein>
<dbReference type="Pfam" id="PF00172">
    <property type="entry name" value="Zn_clus"/>
    <property type="match status" value="1"/>
</dbReference>
<dbReference type="Pfam" id="PF04082">
    <property type="entry name" value="Fungal_trans"/>
    <property type="match status" value="1"/>
</dbReference>
<evidence type="ECO:0000256" key="2">
    <source>
        <dbReference type="ARBA" id="ARBA00022723"/>
    </source>
</evidence>